<dbReference type="PANTHER" id="PTHR37297">
    <property type="entry name" value="PROTEIN NRDI"/>
    <property type="match status" value="1"/>
</dbReference>
<dbReference type="EMBL" id="CP013652">
    <property type="protein sequence ID" value="ALS22111.1"/>
    <property type="molecule type" value="Genomic_DNA"/>
</dbReference>
<dbReference type="PATRIC" id="fig|162209.4.peg.1840"/>
<dbReference type="Pfam" id="PF07972">
    <property type="entry name" value="Flavodoxin_NdrI"/>
    <property type="match status" value="1"/>
</dbReference>
<evidence type="ECO:0000313" key="2">
    <source>
        <dbReference type="Proteomes" id="UP000061660"/>
    </source>
</evidence>
<dbReference type="SUPFAM" id="SSF52218">
    <property type="entry name" value="Flavoproteins"/>
    <property type="match status" value="1"/>
</dbReference>
<dbReference type="NCBIfam" id="TIGR00333">
    <property type="entry name" value="nrdI"/>
    <property type="match status" value="1"/>
</dbReference>
<dbReference type="InterPro" id="IPR004465">
    <property type="entry name" value="RNR_NrdI"/>
</dbReference>
<dbReference type="AlphaFoldDB" id="A0A0U2MW99"/>
<proteinExistence type="predicted"/>
<dbReference type="STRING" id="162209.IJ22_17370"/>
<dbReference type="InterPro" id="IPR029039">
    <property type="entry name" value="Flavoprotein-like_sf"/>
</dbReference>
<dbReference type="OrthoDB" id="350535at2"/>
<reference evidence="2" key="1">
    <citation type="submission" date="2015-12" db="EMBL/GenBank/DDBJ databases">
        <title>Complete genome sequences of two moderately thermophilic Paenibacillus species.</title>
        <authorList>
            <person name="Butler R.III."/>
            <person name="Wang J."/>
            <person name="Stark B.C."/>
            <person name="Pombert J.-F."/>
        </authorList>
    </citation>
    <scope>NUCLEOTIDE SEQUENCE [LARGE SCALE GENOMIC DNA]</scope>
    <source>
        <strain evidence="2">32O-Y</strain>
    </source>
</reference>
<dbReference type="RefSeq" id="WP_062408435.1">
    <property type="nucleotide sequence ID" value="NZ_CP013652.1"/>
</dbReference>
<dbReference type="PANTHER" id="PTHR37297:SF1">
    <property type="entry name" value="PROTEIN NRDI"/>
    <property type="match status" value="1"/>
</dbReference>
<dbReference type="KEGG" id="pnp:IJ22_17370"/>
<name>A0A0U2MW99_9BACL</name>
<accession>A0A0U2MW99</accession>
<reference evidence="1 2" key="2">
    <citation type="journal article" date="2016" name="Genome Announc.">
        <title>Complete Genome Sequences of Two Interactive Moderate Thermophiles, Paenibacillus napthalenovorans 32O-Y and Paenibacillus sp. 32O-W.</title>
        <authorList>
            <person name="Butler R.R.III."/>
            <person name="Wang J."/>
            <person name="Stark B.C."/>
            <person name="Pombert J.F."/>
        </authorList>
    </citation>
    <scope>NUCLEOTIDE SEQUENCE [LARGE SCALE GENOMIC DNA]</scope>
    <source>
        <strain evidence="1 2">32O-Y</strain>
    </source>
</reference>
<dbReference type="Gene3D" id="3.40.50.360">
    <property type="match status" value="1"/>
</dbReference>
<protein>
    <submittedName>
        <fullName evidence="1">Ribonucleotide reductase stimulatory protein</fullName>
    </submittedName>
</protein>
<dbReference type="PIRSF" id="PIRSF005087">
    <property type="entry name" value="NrdI"/>
    <property type="match status" value="1"/>
</dbReference>
<evidence type="ECO:0000313" key="1">
    <source>
        <dbReference type="EMBL" id="ALS22111.1"/>
    </source>
</evidence>
<sequence length="117" mass="13343">MLVVYDSMTGNVERFVKKLGVKNVKIHKELIVNEPFILITYTTGFGQLPQSTTNFLSKNNRYIIAVASSGNRNWGKNYGFAAELISKQYDVPIILKFELSGTEDDIKIFTQEMQKFV</sequence>
<keyword evidence="2" id="KW-1185">Reference proteome</keyword>
<dbReference type="GO" id="GO:0010181">
    <property type="term" value="F:FMN binding"/>
    <property type="evidence" value="ECO:0007669"/>
    <property type="project" value="InterPro"/>
</dbReference>
<dbReference type="Proteomes" id="UP000061660">
    <property type="component" value="Chromosome"/>
</dbReference>
<organism evidence="1 2">
    <name type="scientific">Paenibacillus naphthalenovorans</name>
    <dbReference type="NCBI Taxonomy" id="162209"/>
    <lineage>
        <taxon>Bacteria</taxon>
        <taxon>Bacillati</taxon>
        <taxon>Bacillota</taxon>
        <taxon>Bacilli</taxon>
        <taxon>Bacillales</taxon>
        <taxon>Paenibacillaceae</taxon>
        <taxon>Paenibacillus</taxon>
    </lineage>
</organism>
<gene>
    <name evidence="1" type="ORF">IJ22_17370</name>
</gene>